<name>A0A0C3C5W6_HEBCY</name>
<protein>
    <submittedName>
        <fullName evidence="2">Uncharacterized protein</fullName>
    </submittedName>
</protein>
<evidence type="ECO:0000313" key="2">
    <source>
        <dbReference type="EMBL" id="KIM44255.1"/>
    </source>
</evidence>
<sequence length="500" mass="57182">MCFPRPVSAASRLSDDILYYIFGFVMIDDGDKGPTTISHVCRRWRIAALEAPILWTNITMRMYDLSQVHNLALSRFERSGTRPLDITIHCTRNICDQERKKLIFPHADRIRRLVVYSTGGLLAEDIWAQLNVHMPLLESFDTHILPDSRFYAVRQVTSPEDPTYLIPFSLPTIAFDWWHWIPVGLTSLTLESRSFSTHIPMFPLYTILSDNAATLQHFAYEGLTPLLGEGYFCPPIQYRQLRSLYLSYFDDVLPLLELFQSANLHSLTLRNYITCPSRSTSRDDGDQGLPELLFATSPDQLLEALARWSGSLRELEIYGIDDLPEEQSVRYLRTLVHLERLYLYGRGGAERLAQILFYQGSSEAQNAESQDSEALDFESQYSEARESQDAEVRESQDVEAWDAMAAPLLPKLTSLLSTGRSHADLQHYFDIRERQNLPPLEKLVLDINFFTEMPCSLDFPKDAAVVFKAVDDPAHFRGGPLEERPMIVDCDCALHDVLMD</sequence>
<accession>A0A0C3C5W6</accession>
<dbReference type="AlphaFoldDB" id="A0A0C3C5W6"/>
<dbReference type="SUPFAM" id="SSF81383">
    <property type="entry name" value="F-box domain"/>
    <property type="match status" value="1"/>
</dbReference>
<dbReference type="Proteomes" id="UP000053424">
    <property type="component" value="Unassembled WGS sequence"/>
</dbReference>
<dbReference type="HOGENOM" id="CLU_531169_0_0_1"/>
<reference evidence="3" key="2">
    <citation type="submission" date="2015-01" db="EMBL/GenBank/DDBJ databases">
        <title>Evolutionary Origins and Diversification of the Mycorrhizal Mutualists.</title>
        <authorList>
            <consortium name="DOE Joint Genome Institute"/>
            <consortium name="Mycorrhizal Genomics Consortium"/>
            <person name="Kohler A."/>
            <person name="Kuo A."/>
            <person name="Nagy L.G."/>
            <person name="Floudas D."/>
            <person name="Copeland A."/>
            <person name="Barry K.W."/>
            <person name="Cichocki N."/>
            <person name="Veneault-Fourrey C."/>
            <person name="LaButti K."/>
            <person name="Lindquist E.A."/>
            <person name="Lipzen A."/>
            <person name="Lundell T."/>
            <person name="Morin E."/>
            <person name="Murat C."/>
            <person name="Riley R."/>
            <person name="Ohm R."/>
            <person name="Sun H."/>
            <person name="Tunlid A."/>
            <person name="Henrissat B."/>
            <person name="Grigoriev I.V."/>
            <person name="Hibbett D.S."/>
            <person name="Martin F."/>
        </authorList>
    </citation>
    <scope>NUCLEOTIDE SEQUENCE [LARGE SCALE GENOMIC DNA]</scope>
    <source>
        <strain evidence="3">h7</strain>
    </source>
</reference>
<dbReference type="EMBL" id="KN831774">
    <property type="protein sequence ID" value="KIM44255.1"/>
    <property type="molecule type" value="Genomic_DNA"/>
</dbReference>
<dbReference type="Gene3D" id="1.20.1280.50">
    <property type="match status" value="1"/>
</dbReference>
<dbReference type="InterPro" id="IPR036047">
    <property type="entry name" value="F-box-like_dom_sf"/>
</dbReference>
<evidence type="ECO:0000313" key="3">
    <source>
        <dbReference type="Proteomes" id="UP000053424"/>
    </source>
</evidence>
<feature type="compositionally biased region" description="Basic and acidic residues" evidence="1">
    <location>
        <begin position="383"/>
        <end position="393"/>
    </location>
</feature>
<gene>
    <name evidence="2" type="ORF">M413DRAFT_378061</name>
</gene>
<dbReference type="OrthoDB" id="2269034at2759"/>
<organism evidence="2 3">
    <name type="scientific">Hebeloma cylindrosporum</name>
    <dbReference type="NCBI Taxonomy" id="76867"/>
    <lineage>
        <taxon>Eukaryota</taxon>
        <taxon>Fungi</taxon>
        <taxon>Dikarya</taxon>
        <taxon>Basidiomycota</taxon>
        <taxon>Agaricomycotina</taxon>
        <taxon>Agaricomycetes</taxon>
        <taxon>Agaricomycetidae</taxon>
        <taxon>Agaricales</taxon>
        <taxon>Agaricineae</taxon>
        <taxon>Hymenogastraceae</taxon>
        <taxon>Hebeloma</taxon>
    </lineage>
</organism>
<evidence type="ECO:0000256" key="1">
    <source>
        <dbReference type="SAM" id="MobiDB-lite"/>
    </source>
</evidence>
<feature type="region of interest" description="Disordered" evidence="1">
    <location>
        <begin position="367"/>
        <end position="393"/>
    </location>
</feature>
<keyword evidence="3" id="KW-1185">Reference proteome</keyword>
<proteinExistence type="predicted"/>
<reference evidence="2 3" key="1">
    <citation type="submission" date="2014-04" db="EMBL/GenBank/DDBJ databases">
        <authorList>
            <consortium name="DOE Joint Genome Institute"/>
            <person name="Kuo A."/>
            <person name="Gay G."/>
            <person name="Dore J."/>
            <person name="Kohler A."/>
            <person name="Nagy L.G."/>
            <person name="Floudas D."/>
            <person name="Copeland A."/>
            <person name="Barry K.W."/>
            <person name="Cichocki N."/>
            <person name="Veneault-Fourrey C."/>
            <person name="LaButti K."/>
            <person name="Lindquist E.A."/>
            <person name="Lipzen A."/>
            <person name="Lundell T."/>
            <person name="Morin E."/>
            <person name="Murat C."/>
            <person name="Sun H."/>
            <person name="Tunlid A."/>
            <person name="Henrissat B."/>
            <person name="Grigoriev I.V."/>
            <person name="Hibbett D.S."/>
            <person name="Martin F."/>
            <person name="Nordberg H.P."/>
            <person name="Cantor M.N."/>
            <person name="Hua S.X."/>
        </authorList>
    </citation>
    <scope>NUCLEOTIDE SEQUENCE [LARGE SCALE GENOMIC DNA]</scope>
    <source>
        <strain evidence="3">h7</strain>
    </source>
</reference>